<comment type="similarity">
    <text evidence="1">Belongs to the N(4)/N(6)-methyltransferase family.</text>
</comment>
<dbReference type="InterPro" id="IPR012327">
    <property type="entry name" value="MeTrfase_D12"/>
</dbReference>
<dbReference type="NCBIfam" id="TIGR00571">
    <property type="entry name" value="dam"/>
    <property type="match status" value="1"/>
</dbReference>
<evidence type="ECO:0000256" key="6">
    <source>
        <dbReference type="ARBA" id="ARBA00047942"/>
    </source>
</evidence>
<dbReference type="GO" id="GO:0043565">
    <property type="term" value="F:sequence-specific DNA binding"/>
    <property type="evidence" value="ECO:0007669"/>
    <property type="project" value="TreeGrafter"/>
</dbReference>
<dbReference type="GO" id="GO:0009307">
    <property type="term" value="P:DNA restriction-modification system"/>
    <property type="evidence" value="ECO:0007669"/>
    <property type="project" value="InterPro"/>
</dbReference>
<evidence type="ECO:0000256" key="1">
    <source>
        <dbReference type="ARBA" id="ARBA00006594"/>
    </source>
</evidence>
<dbReference type="PIRSF" id="PIRSF000398">
    <property type="entry name" value="M_m6A_EcoRV"/>
    <property type="match status" value="1"/>
</dbReference>
<comment type="catalytic activity">
    <reaction evidence="6">
        <text>a 2'-deoxyadenosine in DNA + S-adenosyl-L-methionine = an N(6)-methyl-2'-deoxyadenosine in DNA + S-adenosyl-L-homocysteine + H(+)</text>
        <dbReference type="Rhea" id="RHEA:15197"/>
        <dbReference type="Rhea" id="RHEA-COMP:12418"/>
        <dbReference type="Rhea" id="RHEA-COMP:12419"/>
        <dbReference type="ChEBI" id="CHEBI:15378"/>
        <dbReference type="ChEBI" id="CHEBI:57856"/>
        <dbReference type="ChEBI" id="CHEBI:59789"/>
        <dbReference type="ChEBI" id="CHEBI:90615"/>
        <dbReference type="ChEBI" id="CHEBI:90616"/>
        <dbReference type="EC" id="2.1.1.72"/>
    </reaction>
</comment>
<keyword evidence="4" id="KW-0808">Transferase</keyword>
<dbReference type="SUPFAM" id="SSF53335">
    <property type="entry name" value="S-adenosyl-L-methionine-dependent methyltransferases"/>
    <property type="match status" value="1"/>
</dbReference>
<dbReference type="Pfam" id="PF02086">
    <property type="entry name" value="MethyltransfD12"/>
    <property type="match status" value="1"/>
</dbReference>
<dbReference type="InterPro" id="IPR012263">
    <property type="entry name" value="M_m6A_EcoRV"/>
</dbReference>
<dbReference type="PANTHER" id="PTHR30481">
    <property type="entry name" value="DNA ADENINE METHYLASE"/>
    <property type="match status" value="1"/>
</dbReference>
<dbReference type="PANTHER" id="PTHR30481:SF3">
    <property type="entry name" value="DNA ADENINE METHYLASE"/>
    <property type="match status" value="1"/>
</dbReference>
<evidence type="ECO:0000256" key="5">
    <source>
        <dbReference type="ARBA" id="ARBA00022691"/>
    </source>
</evidence>
<dbReference type="InterPro" id="IPR029063">
    <property type="entry name" value="SAM-dependent_MTases_sf"/>
</dbReference>
<dbReference type="GO" id="GO:0032259">
    <property type="term" value="P:methylation"/>
    <property type="evidence" value="ECO:0007669"/>
    <property type="project" value="UniProtKB-KW"/>
</dbReference>
<dbReference type="GO" id="GO:1904047">
    <property type="term" value="F:S-adenosyl-L-methionine binding"/>
    <property type="evidence" value="ECO:0007669"/>
    <property type="project" value="TreeGrafter"/>
</dbReference>
<sequence length="291" mass="34183">MSNMSNSELPTSETVNAKVATISTPLRIKKLTPLIKWSGGKGDEIKDFEKYIPSNYDTYIEPFMGGGALFFNLAPKKAVISDVHKELIDFYTNIGNGNSKEIYKFMEQNPNNSETYYKIRDTMVPVDDLDRAKIFYYQRKTCFRGMLRYNRQGKFNIPFGRYKTCNYSELHNKEYETLLSTTTILNKSFEYMFANYNDEKNFMFLDPPYDSEFTDYGYCKFDKTEQEKLAKCFKETKIKCLMVIGKTPFIEELYKGYIISQYDKKYRFKLYGGRIGDEINTKHLVIANYKL</sequence>
<dbReference type="AlphaFoldDB" id="A0A6C0HP70"/>
<reference evidence="7" key="1">
    <citation type="journal article" date="2020" name="Nature">
        <title>Giant virus diversity and host interactions through global metagenomics.</title>
        <authorList>
            <person name="Schulz F."/>
            <person name="Roux S."/>
            <person name="Paez-Espino D."/>
            <person name="Jungbluth S."/>
            <person name="Walsh D.A."/>
            <person name="Denef V.J."/>
            <person name="McMahon K.D."/>
            <person name="Konstantinidis K.T."/>
            <person name="Eloe-Fadrosh E.A."/>
            <person name="Kyrpides N.C."/>
            <person name="Woyke T."/>
        </authorList>
    </citation>
    <scope>NUCLEOTIDE SEQUENCE</scope>
    <source>
        <strain evidence="7">GVMAG-M-3300023184-161</strain>
    </source>
</reference>
<name>A0A6C0HP70_9ZZZZ</name>
<evidence type="ECO:0000256" key="4">
    <source>
        <dbReference type="ARBA" id="ARBA00022679"/>
    </source>
</evidence>
<accession>A0A6C0HP70</accession>
<dbReference type="Gene3D" id="3.40.50.150">
    <property type="entry name" value="Vaccinia Virus protein VP39"/>
    <property type="match status" value="1"/>
</dbReference>
<dbReference type="GO" id="GO:0009007">
    <property type="term" value="F:site-specific DNA-methyltransferase (adenine-specific) activity"/>
    <property type="evidence" value="ECO:0007669"/>
    <property type="project" value="UniProtKB-EC"/>
</dbReference>
<protein>
    <recommendedName>
        <fullName evidence="2">site-specific DNA-methyltransferase (adenine-specific)</fullName>
        <ecNumber evidence="2">2.1.1.72</ecNumber>
    </recommendedName>
</protein>
<dbReference type="Gene3D" id="1.10.1020.10">
    <property type="entry name" value="Adenine-specific Methyltransferase, Domain 2"/>
    <property type="match status" value="1"/>
</dbReference>
<dbReference type="GO" id="GO:0006298">
    <property type="term" value="P:mismatch repair"/>
    <property type="evidence" value="ECO:0007669"/>
    <property type="project" value="TreeGrafter"/>
</dbReference>
<keyword evidence="3" id="KW-0489">Methyltransferase</keyword>
<dbReference type="InterPro" id="IPR023095">
    <property type="entry name" value="Ade_MeTrfase_dom_2"/>
</dbReference>
<evidence type="ECO:0000256" key="2">
    <source>
        <dbReference type="ARBA" id="ARBA00011900"/>
    </source>
</evidence>
<dbReference type="EC" id="2.1.1.72" evidence="2"/>
<keyword evidence="5" id="KW-0949">S-adenosyl-L-methionine</keyword>
<proteinExistence type="inferred from homology"/>
<dbReference type="PRINTS" id="PR00505">
    <property type="entry name" value="D12N6MTFRASE"/>
</dbReference>
<dbReference type="EMBL" id="MN739997">
    <property type="protein sequence ID" value="QHT82187.1"/>
    <property type="molecule type" value="Genomic_DNA"/>
</dbReference>
<organism evidence="7">
    <name type="scientific">viral metagenome</name>
    <dbReference type="NCBI Taxonomy" id="1070528"/>
    <lineage>
        <taxon>unclassified sequences</taxon>
        <taxon>metagenomes</taxon>
        <taxon>organismal metagenomes</taxon>
    </lineage>
</organism>
<evidence type="ECO:0000313" key="7">
    <source>
        <dbReference type="EMBL" id="QHT82187.1"/>
    </source>
</evidence>
<evidence type="ECO:0000256" key="3">
    <source>
        <dbReference type="ARBA" id="ARBA00022603"/>
    </source>
</evidence>